<dbReference type="PANTHER" id="PTHR38730:SF1">
    <property type="entry name" value="SLL7028 PROTEIN"/>
    <property type="match status" value="1"/>
</dbReference>
<dbReference type="Pfam" id="PF09967">
    <property type="entry name" value="DUF2201"/>
    <property type="match status" value="1"/>
</dbReference>
<feature type="domain" description="Putative metallopeptidase" evidence="3">
    <location>
        <begin position="20"/>
        <end position="265"/>
    </location>
</feature>
<dbReference type="SUPFAM" id="SSF53300">
    <property type="entry name" value="vWA-like"/>
    <property type="match status" value="1"/>
</dbReference>
<dbReference type="RefSeq" id="WP_099104605.1">
    <property type="nucleotide sequence ID" value="NZ_JAATJF010000001.1"/>
</dbReference>
<dbReference type="InterPro" id="IPR018698">
    <property type="entry name" value="VWA-like_dom"/>
</dbReference>
<evidence type="ECO:0000259" key="3">
    <source>
        <dbReference type="Pfam" id="PF13203"/>
    </source>
</evidence>
<dbReference type="AlphaFoldDB" id="A0A2G0CI31"/>
<gene>
    <name evidence="4" type="ORF">CGL56_00835</name>
</gene>
<dbReference type="InterPro" id="IPR025154">
    <property type="entry name" value="Put_metallopeptidase_dom"/>
</dbReference>
<feature type="domain" description="VWA-like" evidence="2">
    <location>
        <begin position="284"/>
        <end position="402"/>
    </location>
</feature>
<sequence>MPSTNSSMSSAERSRTVERIRFARAYAAEHLPWFAPALFRCRIILSTEVGIAAVDRHYNVYWNPAIVDAIYGQTDRERALGELAFLWVHEISHRLRQHGERATAAGVHSEASTRRWNVACDLEINDARWRGLHMPAAYPGQRAAAYGWADGELAETYHQRLTTDAPTTFPPDEGSGVHGQPRPWETGEGQELTELDEAILWREVARLTREAADRDIPGSWREWAAEVLGSRINWRQRLGHRLSIALQRGRGMRTDYQFGRPSRRQSVFHPLLPPTLTGARTANVAIVVDTSASMQPVDLQHALAEVAAVVRQLDAPVTLIPCDMQAYEPVRIISEQEAFRLSHLPGGSGTDMRAGLRAALELQPRPDTVLVVTDGMTAYPDQPYPLPLLFAIVGRSEDTQRPPQPPFRPDQVVDIR</sequence>
<evidence type="ECO:0008006" key="6">
    <source>
        <dbReference type="Google" id="ProtNLM"/>
    </source>
</evidence>
<dbReference type="Gene3D" id="3.40.50.410">
    <property type="entry name" value="von Willebrand factor, type A domain"/>
    <property type="match status" value="1"/>
</dbReference>
<protein>
    <recommendedName>
        <fullName evidence="6">Metallopeptidase domain-containing protein</fullName>
    </recommendedName>
</protein>
<dbReference type="PANTHER" id="PTHR38730">
    <property type="entry name" value="SLL7028 PROTEIN"/>
    <property type="match status" value="1"/>
</dbReference>
<evidence type="ECO:0000313" key="4">
    <source>
        <dbReference type="EMBL" id="PHK99626.1"/>
    </source>
</evidence>
<dbReference type="CDD" id="cd00198">
    <property type="entry name" value="vWFA"/>
    <property type="match status" value="1"/>
</dbReference>
<accession>A0A2G0CI31</accession>
<evidence type="ECO:0000259" key="2">
    <source>
        <dbReference type="Pfam" id="PF09967"/>
    </source>
</evidence>
<keyword evidence="5" id="KW-1185">Reference proteome</keyword>
<evidence type="ECO:0000313" key="5">
    <source>
        <dbReference type="Proteomes" id="UP000226437"/>
    </source>
</evidence>
<name>A0A2G0CI31_9BACT</name>
<feature type="region of interest" description="Disordered" evidence="1">
    <location>
        <begin position="397"/>
        <end position="416"/>
    </location>
</feature>
<dbReference type="InterPro" id="IPR036465">
    <property type="entry name" value="vWFA_dom_sf"/>
</dbReference>
<organism evidence="4 5">
    <name type="scientific">Neolewinella marina</name>
    <dbReference type="NCBI Taxonomy" id="438751"/>
    <lineage>
        <taxon>Bacteria</taxon>
        <taxon>Pseudomonadati</taxon>
        <taxon>Bacteroidota</taxon>
        <taxon>Saprospiria</taxon>
        <taxon>Saprospirales</taxon>
        <taxon>Lewinellaceae</taxon>
        <taxon>Neolewinella</taxon>
    </lineage>
</organism>
<dbReference type="Proteomes" id="UP000226437">
    <property type="component" value="Unassembled WGS sequence"/>
</dbReference>
<dbReference type="Pfam" id="PF13203">
    <property type="entry name" value="DUF2201_N"/>
    <property type="match status" value="1"/>
</dbReference>
<reference evidence="4 5" key="1">
    <citation type="submission" date="2017-10" db="EMBL/GenBank/DDBJ databases">
        <title>The draft genome sequence of Lewinella marina KCTC 32374.</title>
        <authorList>
            <person name="Wang K."/>
        </authorList>
    </citation>
    <scope>NUCLEOTIDE SEQUENCE [LARGE SCALE GENOMIC DNA]</scope>
    <source>
        <strain evidence="4 5">MKG-38</strain>
    </source>
</reference>
<dbReference type="EMBL" id="PDLO01000001">
    <property type="protein sequence ID" value="PHK99626.1"/>
    <property type="molecule type" value="Genomic_DNA"/>
</dbReference>
<comment type="caution">
    <text evidence="4">The sequence shown here is derived from an EMBL/GenBank/DDBJ whole genome shotgun (WGS) entry which is preliminary data.</text>
</comment>
<proteinExistence type="predicted"/>
<dbReference type="OrthoDB" id="9809307at2"/>
<evidence type="ECO:0000256" key="1">
    <source>
        <dbReference type="SAM" id="MobiDB-lite"/>
    </source>
</evidence>